<accession>W3V704</accession>
<evidence type="ECO:0000256" key="2">
    <source>
        <dbReference type="ARBA" id="ARBA00012581"/>
    </source>
</evidence>
<evidence type="ECO:0000256" key="5">
    <source>
        <dbReference type="ARBA" id="ARBA00030782"/>
    </source>
</evidence>
<proteinExistence type="predicted"/>
<dbReference type="AlphaFoldDB" id="W3V704"/>
<evidence type="ECO:0000256" key="4">
    <source>
        <dbReference type="ARBA" id="ARBA00030474"/>
    </source>
</evidence>
<dbReference type="InterPro" id="IPR051057">
    <property type="entry name" value="PI-PLC_domain"/>
</dbReference>
<dbReference type="PANTHER" id="PTHR13593:SF113">
    <property type="entry name" value="SI:DKEY-266F7.9"/>
    <property type="match status" value="1"/>
</dbReference>
<feature type="domain" description="Phosphatidylinositol-specific phospholipase C X" evidence="6">
    <location>
        <begin position="56"/>
        <end position="195"/>
    </location>
</feature>
<dbReference type="PANTHER" id="PTHR13593">
    <property type="match status" value="1"/>
</dbReference>
<dbReference type="EMBL" id="AYSJ01000013">
    <property type="protein sequence ID" value="ETS30824.1"/>
    <property type="molecule type" value="Genomic_DNA"/>
</dbReference>
<dbReference type="Gene3D" id="3.20.20.190">
    <property type="entry name" value="Phosphatidylinositol (PI) phosphodiesterase"/>
    <property type="match status" value="1"/>
</dbReference>
<keyword evidence="8" id="KW-1185">Reference proteome</keyword>
<name>W3V704_9GAMM</name>
<keyword evidence="7" id="KW-0456">Lyase</keyword>
<dbReference type="PATRIC" id="fig|1004151.3.peg.2857"/>
<evidence type="ECO:0000313" key="7">
    <source>
        <dbReference type="EMBL" id="ETS30824.1"/>
    </source>
</evidence>
<dbReference type="InterPro" id="IPR017946">
    <property type="entry name" value="PLC-like_Pdiesterase_TIM-brl"/>
</dbReference>
<reference evidence="7 8" key="1">
    <citation type="submission" date="2013-11" db="EMBL/GenBank/DDBJ databases">
        <title>Elucidation of the Photorhabdus temperata genome and generation of transposon mutant library to identify motility mutants.</title>
        <authorList>
            <person name="Hurst S.G.IV."/>
            <person name="Micheals B."/>
            <person name="Abebe-Akele F."/>
            <person name="Rowedder H."/>
            <person name="Bullock H."/>
            <person name="Jackobeck R."/>
            <person name="Janicki E."/>
            <person name="Tisa L.S."/>
        </authorList>
    </citation>
    <scope>NUCLEOTIDE SEQUENCE [LARGE SCALE GENOMIC DNA]</scope>
    <source>
        <strain evidence="7 8">NC19</strain>
    </source>
</reference>
<dbReference type="OrthoDB" id="7191982at2"/>
<dbReference type="GO" id="GO:0004436">
    <property type="term" value="F:phosphatidylinositol diacylglycerol-lyase activity"/>
    <property type="evidence" value="ECO:0007669"/>
    <property type="project" value="UniProtKB-EC"/>
</dbReference>
<comment type="catalytic activity">
    <reaction evidence="1">
        <text>a 1,2-diacyl-sn-glycero-3-phospho-(1D-myo-inositol) = 1D-myo-inositol 1,2-cyclic phosphate + a 1,2-diacyl-sn-glycerol</text>
        <dbReference type="Rhea" id="RHEA:17093"/>
        <dbReference type="ChEBI" id="CHEBI:17815"/>
        <dbReference type="ChEBI" id="CHEBI:57880"/>
        <dbReference type="ChEBI" id="CHEBI:58484"/>
        <dbReference type="EC" id="4.6.1.13"/>
    </reaction>
</comment>
<dbReference type="PROSITE" id="PS50007">
    <property type="entry name" value="PIPLC_X_DOMAIN"/>
    <property type="match status" value="1"/>
</dbReference>
<organism evidence="7 8">
    <name type="scientific">Photorhabdus khanii NC19</name>
    <dbReference type="NCBI Taxonomy" id="1004151"/>
    <lineage>
        <taxon>Bacteria</taxon>
        <taxon>Pseudomonadati</taxon>
        <taxon>Pseudomonadota</taxon>
        <taxon>Gammaproteobacteria</taxon>
        <taxon>Enterobacterales</taxon>
        <taxon>Morganellaceae</taxon>
        <taxon>Photorhabdus</taxon>
    </lineage>
</organism>
<dbReference type="RefSeq" id="WP_051477403.1">
    <property type="nucleotide sequence ID" value="NZ_AYSJ01000013.1"/>
</dbReference>
<evidence type="ECO:0000256" key="1">
    <source>
        <dbReference type="ARBA" id="ARBA00001316"/>
    </source>
</evidence>
<evidence type="ECO:0000259" key="6">
    <source>
        <dbReference type="SMART" id="SM00148"/>
    </source>
</evidence>
<gene>
    <name evidence="7" type="ORF">PTE_02770</name>
</gene>
<dbReference type="GO" id="GO:0006629">
    <property type="term" value="P:lipid metabolic process"/>
    <property type="evidence" value="ECO:0007669"/>
    <property type="project" value="InterPro"/>
</dbReference>
<dbReference type="EC" id="4.6.1.13" evidence="2"/>
<dbReference type="GO" id="GO:0008081">
    <property type="term" value="F:phosphoric diester hydrolase activity"/>
    <property type="evidence" value="ECO:0007669"/>
    <property type="project" value="InterPro"/>
</dbReference>
<evidence type="ECO:0000313" key="8">
    <source>
        <dbReference type="Proteomes" id="UP000018957"/>
    </source>
</evidence>
<dbReference type="SUPFAM" id="SSF51695">
    <property type="entry name" value="PLC-like phosphodiesterases"/>
    <property type="match status" value="1"/>
</dbReference>
<dbReference type="SMART" id="SM00148">
    <property type="entry name" value="PLCXc"/>
    <property type="match status" value="1"/>
</dbReference>
<evidence type="ECO:0000256" key="3">
    <source>
        <dbReference type="ARBA" id="ARBA00019758"/>
    </source>
</evidence>
<dbReference type="InterPro" id="IPR000909">
    <property type="entry name" value="PLipase_C_PInositol-sp_X_dom"/>
</dbReference>
<protein>
    <recommendedName>
        <fullName evidence="3">1-phosphatidylinositol phosphodiesterase</fullName>
        <ecNumber evidence="2">4.6.1.13</ecNumber>
    </recommendedName>
    <alternativeName>
        <fullName evidence="4">Phosphatidylinositol diacylglycerol-lyase</fullName>
    </alternativeName>
    <alternativeName>
        <fullName evidence="5">Phosphatidylinositol-specific phospholipase C</fullName>
    </alternativeName>
</protein>
<comment type="caution">
    <text evidence="7">The sequence shown here is derived from an EMBL/GenBank/DDBJ whole genome shotgun (WGS) entry which is preliminary data.</text>
</comment>
<dbReference type="Proteomes" id="UP000018957">
    <property type="component" value="Unassembled WGS sequence"/>
</dbReference>
<dbReference type="Pfam" id="PF00388">
    <property type="entry name" value="PI-PLC-X"/>
    <property type="match status" value="1"/>
</dbReference>
<sequence length="313" mass="35537">MPNKKETESENFVVPGEYTISCTTSPHATFGDPGYIKIKVLPTFSFHNWMKAVPNSQPLANMTIFGTHNSCARRSDFVFGKCQTYNLAAQLRMGARYLDIRCCVKKGSFQMYHGPIDEKINFDDVMNQCLAFLRDNPSETILMRIKQEHSTASNQEFMNIFDGKYGEYRSSMYFNPSGANVSLGAVRNKITIISNVKTLAGIQWDDIRKQDFDSENNVSKKWKLVKDQLDSASSAYAANYSGFYFNGLNAHNRDDANESIEHIAKEMRKKLLDYLKSTSTQYYGILATDHIDIFNENDMKTIISCNNITGDIV</sequence>